<organism evidence="2 3">
    <name type="scientific">Rubrivirga litoralis</name>
    <dbReference type="NCBI Taxonomy" id="3075598"/>
    <lineage>
        <taxon>Bacteria</taxon>
        <taxon>Pseudomonadati</taxon>
        <taxon>Rhodothermota</taxon>
        <taxon>Rhodothermia</taxon>
        <taxon>Rhodothermales</taxon>
        <taxon>Rubricoccaceae</taxon>
        <taxon>Rubrivirga</taxon>
    </lineage>
</organism>
<keyword evidence="3" id="KW-1185">Reference proteome</keyword>
<reference evidence="2 3" key="1">
    <citation type="submission" date="2023-09" db="EMBL/GenBank/DDBJ databases">
        <authorList>
            <person name="Rey-Velasco X."/>
        </authorList>
    </citation>
    <scope>NUCLEOTIDE SEQUENCE [LARGE SCALE GENOMIC DNA]</scope>
    <source>
        <strain evidence="2 3">F394</strain>
    </source>
</reference>
<dbReference type="PANTHER" id="PTHR12110">
    <property type="entry name" value="HYDROXYPYRUVATE ISOMERASE"/>
    <property type="match status" value="1"/>
</dbReference>
<dbReference type="EMBL" id="JAVRHT010000003">
    <property type="protein sequence ID" value="MDT0630552.1"/>
    <property type="molecule type" value="Genomic_DNA"/>
</dbReference>
<dbReference type="RefSeq" id="WP_311661741.1">
    <property type="nucleotide sequence ID" value="NZ_JAVRHT010000003.1"/>
</dbReference>
<protein>
    <submittedName>
        <fullName evidence="2">TIM barrel protein</fullName>
    </submittedName>
</protein>
<comment type="caution">
    <text evidence="2">The sequence shown here is derived from an EMBL/GenBank/DDBJ whole genome shotgun (WGS) entry which is preliminary data.</text>
</comment>
<dbReference type="InterPro" id="IPR013022">
    <property type="entry name" value="Xyl_isomerase-like_TIM-brl"/>
</dbReference>
<dbReference type="Proteomes" id="UP001267426">
    <property type="component" value="Unassembled WGS sequence"/>
</dbReference>
<dbReference type="InterPro" id="IPR036237">
    <property type="entry name" value="Xyl_isomerase-like_sf"/>
</dbReference>
<gene>
    <name evidence="2" type="ORF">RM540_02225</name>
</gene>
<dbReference type="InterPro" id="IPR050312">
    <property type="entry name" value="IolE/XylAMocC-like"/>
</dbReference>
<name>A0ABU3BMN2_9BACT</name>
<feature type="domain" description="Xylose isomerase-like TIM barrel" evidence="1">
    <location>
        <begin position="25"/>
        <end position="251"/>
    </location>
</feature>
<evidence type="ECO:0000313" key="2">
    <source>
        <dbReference type="EMBL" id="MDT0630552.1"/>
    </source>
</evidence>
<accession>A0ABU3BMN2</accession>
<dbReference type="Pfam" id="PF01261">
    <property type="entry name" value="AP_endonuc_2"/>
    <property type="match status" value="1"/>
</dbReference>
<dbReference type="Gene3D" id="3.20.20.150">
    <property type="entry name" value="Divalent-metal-dependent TIM barrel enzymes"/>
    <property type="match status" value="1"/>
</dbReference>
<evidence type="ECO:0000313" key="3">
    <source>
        <dbReference type="Proteomes" id="UP001267426"/>
    </source>
</evidence>
<sequence length="275" mass="27066">MTPAWTPDVVTPNLERAVHYTLLWGLEGVSLRTVGGVGDRVPFVNEAAARRRLDEADLPVVAVDPGVLEGPWSARAGWLNDLALLDEAAAFAVRLGCGVVRTGALGGEGGPYDADVAAGALRRAGDVAGARGVRLAVRNGAGTGLETGAALAALLSATGHEAVGADWRPSDALAAGEAPGAGLDALLGAGVDVVCVGVRDGAVPPGGAGWAEAAPGEGAAEWADQLAALAAAGFDGPLVLDALPAPPAQHGLAAATALVRLARTATRAAAGAGRS</sequence>
<dbReference type="SUPFAM" id="SSF51658">
    <property type="entry name" value="Xylose isomerase-like"/>
    <property type="match status" value="1"/>
</dbReference>
<evidence type="ECO:0000259" key="1">
    <source>
        <dbReference type="Pfam" id="PF01261"/>
    </source>
</evidence>
<proteinExistence type="predicted"/>